<evidence type="ECO:0000256" key="2">
    <source>
        <dbReference type="ARBA" id="ARBA00022603"/>
    </source>
</evidence>
<dbReference type="InterPro" id="IPR010426">
    <property type="entry name" value="MTTB_MeTrfase"/>
</dbReference>
<comment type="similarity">
    <text evidence="1 4">Belongs to the trimethylamine methyltransferase family.</text>
</comment>
<evidence type="ECO:0000313" key="6">
    <source>
        <dbReference type="Proteomes" id="UP000298460"/>
    </source>
</evidence>
<dbReference type="EMBL" id="SPQQ01000002">
    <property type="protein sequence ID" value="TGE39203.1"/>
    <property type="molecule type" value="Genomic_DNA"/>
</dbReference>
<comment type="caution">
    <text evidence="5">The sequence shown here is derived from an EMBL/GenBank/DDBJ whole genome shotgun (WGS) entry which is preliminary data.</text>
</comment>
<evidence type="ECO:0000256" key="1">
    <source>
        <dbReference type="ARBA" id="ARBA00007137"/>
    </source>
</evidence>
<dbReference type="EC" id="2.1.1.-" evidence="4"/>
<dbReference type="Pfam" id="PF06253">
    <property type="entry name" value="MTTB"/>
    <property type="match status" value="1"/>
</dbReference>
<evidence type="ECO:0000256" key="4">
    <source>
        <dbReference type="PIRNR" id="PIRNR037567"/>
    </source>
</evidence>
<dbReference type="OrthoDB" id="5418352at2"/>
<dbReference type="Proteomes" id="UP000298460">
    <property type="component" value="Unassembled WGS sequence"/>
</dbReference>
<keyword evidence="2 5" id="KW-0489">Methyltransferase</keyword>
<gene>
    <name evidence="5" type="ORF">E4K67_07015</name>
</gene>
<dbReference type="AlphaFoldDB" id="A0A4Z0RB35"/>
<dbReference type="Gene3D" id="3.20.20.480">
    <property type="entry name" value="Trimethylamine methyltransferase-like"/>
    <property type="match status" value="1"/>
</dbReference>
<organism evidence="5 6">
    <name type="scientific">Desulfosporosinus fructosivorans</name>
    <dbReference type="NCBI Taxonomy" id="2018669"/>
    <lineage>
        <taxon>Bacteria</taxon>
        <taxon>Bacillati</taxon>
        <taxon>Bacillota</taxon>
        <taxon>Clostridia</taxon>
        <taxon>Eubacteriales</taxon>
        <taxon>Desulfitobacteriaceae</taxon>
        <taxon>Desulfosporosinus</taxon>
    </lineage>
</organism>
<accession>A0A4Z0RB35</accession>
<dbReference type="GO" id="GO:0032259">
    <property type="term" value="P:methylation"/>
    <property type="evidence" value="ECO:0007669"/>
    <property type="project" value="UniProtKB-KW"/>
</dbReference>
<evidence type="ECO:0000313" key="5">
    <source>
        <dbReference type="EMBL" id="TGE39203.1"/>
    </source>
</evidence>
<proteinExistence type="inferred from homology"/>
<dbReference type="GO" id="GO:0015948">
    <property type="term" value="P:methanogenesis"/>
    <property type="evidence" value="ECO:0007669"/>
    <property type="project" value="UniProtKB-UniRule"/>
</dbReference>
<keyword evidence="6" id="KW-1185">Reference proteome</keyword>
<sequence>MIELDEMDDDLRKIHEASMAVLEQTGMRFHHPKVLEIMRQNRIRIEGQTAFFTREQVIDWVSKAPTHFKMHARNPNYDFVVGGDHVEVCPGSGSSFVCEVDGTKHAALMSDYINFLKLYHQSSYYKVNGGIVVQPTDIGRSTIALMLYATMVFSDKVIITGTGTAKEVEQLMDMLGIVFGGKTSLADKPRCLTIVNTNTPLQFDTNMLETMMVFNKYKQPVVIAAASMAGTTAPMTLAGTIALANAEVLAGIAVAQMINKGTPVIYGSQSTTSDMRTGSIAIGAPEGALAYQYAARLAKSYGLPCRGGGTLTDAKTLSVQAGYESMLTLLASYSAKTNLIFQSSGIMDSYNSMCYEKFIADLEIIGMVKRYIDGVKVDAETLAVDEITEVGIAGQFLTSDHTMKHFRKEPFLPDISLRGAVGGDPSAKLMDNIKAKQDKLLASYCQPEMSTEVQGKLVEYLIECGYDSKLIESLNGRIQSAPYSFVRFRPCTEQ</sequence>
<keyword evidence="3 4" id="KW-0808">Transferase</keyword>
<protein>
    <recommendedName>
        <fullName evidence="4">Methyltransferase</fullName>
        <ecNumber evidence="4">2.1.1.-</ecNumber>
    </recommendedName>
</protein>
<dbReference type="GO" id="GO:0008168">
    <property type="term" value="F:methyltransferase activity"/>
    <property type="evidence" value="ECO:0007669"/>
    <property type="project" value="UniProtKB-KW"/>
</dbReference>
<dbReference type="InterPro" id="IPR038601">
    <property type="entry name" value="MttB-like_sf"/>
</dbReference>
<reference evidence="5 6" key="1">
    <citation type="submission" date="2019-03" db="EMBL/GenBank/DDBJ databases">
        <title>Draft Genome Sequence of Desulfosporosinus fructosivorans Strain 63.6F, Isolated from Marine Sediment in the Baltic Sea.</title>
        <authorList>
            <person name="Hausmann B."/>
            <person name="Vandieken V."/>
            <person name="Pjevac P."/>
            <person name="Schreck K."/>
            <person name="Herbold C.W."/>
            <person name="Loy A."/>
        </authorList>
    </citation>
    <scope>NUCLEOTIDE SEQUENCE [LARGE SCALE GENOMIC DNA]</scope>
    <source>
        <strain evidence="5 6">63.6F</strain>
    </source>
</reference>
<dbReference type="PIRSF" id="PIRSF037567">
    <property type="entry name" value="MTTB_MeTrfase"/>
    <property type="match status" value="1"/>
</dbReference>
<dbReference type="RefSeq" id="WP_135545698.1">
    <property type="nucleotide sequence ID" value="NZ_SPQQ01000002.1"/>
</dbReference>
<evidence type="ECO:0000256" key="3">
    <source>
        <dbReference type="ARBA" id="ARBA00022679"/>
    </source>
</evidence>
<name>A0A4Z0RB35_9FIRM</name>